<dbReference type="OrthoDB" id="9801697at2"/>
<proteinExistence type="inferred from homology"/>
<evidence type="ECO:0000256" key="1">
    <source>
        <dbReference type="ARBA" id="ARBA00007274"/>
    </source>
</evidence>
<gene>
    <name evidence="3" type="ordered locus">P9515_13761</name>
</gene>
<dbReference type="eggNOG" id="COG0110">
    <property type="taxonomic scope" value="Bacteria"/>
</dbReference>
<dbReference type="SUPFAM" id="SSF51161">
    <property type="entry name" value="Trimeric LpxA-like enzymes"/>
    <property type="match status" value="1"/>
</dbReference>
<dbReference type="GO" id="GO:0005829">
    <property type="term" value="C:cytosol"/>
    <property type="evidence" value="ECO:0007669"/>
    <property type="project" value="TreeGrafter"/>
</dbReference>
<name>A2BXS2_PROM5</name>
<dbReference type="PANTHER" id="PTHR23416">
    <property type="entry name" value="SIALIC ACID SYNTHASE-RELATED"/>
    <property type="match status" value="1"/>
</dbReference>
<dbReference type="Gene3D" id="2.160.10.10">
    <property type="entry name" value="Hexapeptide repeat proteins"/>
    <property type="match status" value="1"/>
</dbReference>
<dbReference type="GO" id="GO:0008374">
    <property type="term" value="F:O-acyltransferase activity"/>
    <property type="evidence" value="ECO:0007669"/>
    <property type="project" value="TreeGrafter"/>
</dbReference>
<evidence type="ECO:0000313" key="4">
    <source>
        <dbReference type="Proteomes" id="UP000001589"/>
    </source>
</evidence>
<organism evidence="3 4">
    <name type="scientific">Prochlorococcus marinus (strain MIT 9515)</name>
    <dbReference type="NCBI Taxonomy" id="167542"/>
    <lineage>
        <taxon>Bacteria</taxon>
        <taxon>Bacillati</taxon>
        <taxon>Cyanobacteriota</taxon>
        <taxon>Cyanophyceae</taxon>
        <taxon>Synechococcales</taxon>
        <taxon>Prochlorococcaceae</taxon>
        <taxon>Prochlorococcus</taxon>
    </lineage>
</organism>
<dbReference type="AlphaFoldDB" id="A2BXS2"/>
<evidence type="ECO:0000256" key="2">
    <source>
        <dbReference type="ARBA" id="ARBA00022679"/>
    </source>
</evidence>
<dbReference type="PANTHER" id="PTHR23416:SF23">
    <property type="entry name" value="ACETYLTRANSFERASE C18B11.09C-RELATED"/>
    <property type="match status" value="1"/>
</dbReference>
<comment type="similarity">
    <text evidence="1">Belongs to the transferase hexapeptide repeat family.</text>
</comment>
<dbReference type="GeneID" id="60200749"/>
<protein>
    <recommendedName>
        <fullName evidence="5">Colanic acid biosynthesis acetyltransferase WcaF</fullName>
    </recommendedName>
</protein>
<reference evidence="3 4" key="1">
    <citation type="journal article" date="2007" name="PLoS Genet.">
        <title>Patterns and implications of gene gain and loss in the evolution of Prochlorococcus.</title>
        <authorList>
            <person name="Kettler G.C."/>
            <person name="Martiny A.C."/>
            <person name="Huang K."/>
            <person name="Zucker J."/>
            <person name="Coleman M.L."/>
            <person name="Rodrigue S."/>
            <person name="Chen F."/>
            <person name="Lapidus A."/>
            <person name="Ferriera S."/>
            <person name="Johnson J."/>
            <person name="Steglich C."/>
            <person name="Church G.M."/>
            <person name="Richardson P."/>
            <person name="Chisholm S.W."/>
        </authorList>
    </citation>
    <scope>NUCLEOTIDE SEQUENCE [LARGE SCALE GENOMIC DNA]</scope>
    <source>
        <strain evidence="3 4">MIT 9515</strain>
    </source>
</reference>
<dbReference type="Proteomes" id="UP000001589">
    <property type="component" value="Chromosome"/>
</dbReference>
<evidence type="ECO:0008006" key="5">
    <source>
        <dbReference type="Google" id="ProtNLM"/>
    </source>
</evidence>
<dbReference type="EMBL" id="CP000552">
    <property type="protein sequence ID" value="ABM72583.1"/>
    <property type="molecule type" value="Genomic_DNA"/>
</dbReference>
<sequence length="183" mass="20739">MRLQNLNLYEKKKNSISIIIVKLIWDFFGKPLFSSYIPGTYWRKLILRIFRAKIGKGGKIKTNIKISEPWNLSIGDHCWIGEDVWIDNLALVKIGNRVCISQGVYLCTGNHNYKKDLFNLILERIVIEDDCWIAAKSIIAPGAILKRGSVTCLGSLVSGILEKDGIYKGNPAKLFKLKDDNLN</sequence>
<dbReference type="InterPro" id="IPR011004">
    <property type="entry name" value="Trimer_LpxA-like_sf"/>
</dbReference>
<keyword evidence="2" id="KW-0808">Transferase</keyword>
<dbReference type="GO" id="GO:0031470">
    <property type="term" value="C:carboxysome"/>
    <property type="evidence" value="ECO:0007669"/>
    <property type="project" value="UniProtKB-ARBA"/>
</dbReference>
<dbReference type="GO" id="GO:0043886">
    <property type="term" value="F:structural constituent of carboxysome shell"/>
    <property type="evidence" value="ECO:0007669"/>
    <property type="project" value="UniProtKB-ARBA"/>
</dbReference>
<evidence type="ECO:0000313" key="3">
    <source>
        <dbReference type="EMBL" id="ABM72583.1"/>
    </source>
</evidence>
<dbReference type="KEGG" id="pmc:P9515_13761"/>
<dbReference type="RefSeq" id="WP_011820680.1">
    <property type="nucleotide sequence ID" value="NC_008817.1"/>
</dbReference>
<dbReference type="HOGENOM" id="CLU_051638_7_2_3"/>
<dbReference type="CDD" id="cd05825">
    <property type="entry name" value="LbH_wcaF_like"/>
    <property type="match status" value="1"/>
</dbReference>
<accession>A2BXS2</accession>
<dbReference type="STRING" id="167542.P9515_13761"/>
<dbReference type="InterPro" id="IPR051159">
    <property type="entry name" value="Hexapeptide_acetyltransf"/>
</dbReference>